<feature type="non-terminal residue" evidence="1">
    <location>
        <position position="131"/>
    </location>
</feature>
<keyword evidence="2" id="KW-1185">Reference proteome</keyword>
<organism evidence="1 2">
    <name type="scientific">Brenthis ino</name>
    <name type="common">lesser marbled fritillary</name>
    <dbReference type="NCBI Taxonomy" id="405034"/>
    <lineage>
        <taxon>Eukaryota</taxon>
        <taxon>Metazoa</taxon>
        <taxon>Ecdysozoa</taxon>
        <taxon>Arthropoda</taxon>
        <taxon>Hexapoda</taxon>
        <taxon>Insecta</taxon>
        <taxon>Pterygota</taxon>
        <taxon>Neoptera</taxon>
        <taxon>Endopterygota</taxon>
        <taxon>Lepidoptera</taxon>
        <taxon>Glossata</taxon>
        <taxon>Ditrysia</taxon>
        <taxon>Papilionoidea</taxon>
        <taxon>Nymphalidae</taxon>
        <taxon>Heliconiinae</taxon>
        <taxon>Argynnini</taxon>
        <taxon>Brenthis</taxon>
    </lineage>
</organism>
<dbReference type="EMBL" id="OV170229">
    <property type="protein sequence ID" value="CAH0731251.1"/>
    <property type="molecule type" value="Genomic_DNA"/>
</dbReference>
<evidence type="ECO:0000313" key="1">
    <source>
        <dbReference type="EMBL" id="CAH0731251.1"/>
    </source>
</evidence>
<proteinExistence type="predicted"/>
<dbReference type="AlphaFoldDB" id="A0A8J9YMW6"/>
<accession>A0A8J9YMW6</accession>
<evidence type="ECO:0000313" key="2">
    <source>
        <dbReference type="Proteomes" id="UP000838878"/>
    </source>
</evidence>
<gene>
    <name evidence="1" type="ORF">BINO364_LOCUS16146</name>
</gene>
<sequence>MRIRGSEDYVLQNKRYIFLSLAIPKSKPLRQYRMKKTSSVENFVTPTIYFNYYYIRFSKKSVKCESSQHTKDSGSCALTITSRCEEVFRGTLIVKGIENALIFARILIHYNISYAMANLIKIGLRSGQIGQ</sequence>
<protein>
    <submittedName>
        <fullName evidence="1">Uncharacterized protein</fullName>
    </submittedName>
</protein>
<dbReference type="Proteomes" id="UP000838878">
    <property type="component" value="Chromosome 9"/>
</dbReference>
<reference evidence="1" key="1">
    <citation type="submission" date="2021-12" db="EMBL/GenBank/DDBJ databases">
        <authorList>
            <person name="Martin H S."/>
        </authorList>
    </citation>
    <scope>NUCLEOTIDE SEQUENCE</scope>
</reference>
<name>A0A8J9YMW6_9NEOP</name>